<keyword evidence="6 8" id="KW-0408">Iron</keyword>
<comment type="similarity">
    <text evidence="2">Belongs to the cytochrome P450 family.</text>
</comment>
<keyword evidence="10" id="KW-1185">Reference proteome</keyword>
<dbReference type="Pfam" id="PF00067">
    <property type="entry name" value="p450"/>
    <property type="match status" value="1"/>
</dbReference>
<name>A0A2J6RS32_HYAVF</name>
<gene>
    <name evidence="9" type="ORF">L207DRAFT_553853</name>
</gene>
<protein>
    <submittedName>
        <fullName evidence="9">Cytochrome P450 family protein</fullName>
    </submittedName>
</protein>
<evidence type="ECO:0000256" key="3">
    <source>
        <dbReference type="ARBA" id="ARBA00022617"/>
    </source>
</evidence>
<sequence length="505" mass="58077">MLYTATVLLWAFALLSTVYFYKKWASYKAFRAAALQHGCKRPPKYPHTDPFFGTDTLRERNKLKKQGRLLRSLGAHYERLGKTYQEKFFDLTVINTMEPRNFQQVTALGFGDYSKASFADAYPMFGDGILNQEGAVWKHSRNLVKPTFARSEIADVAMFEFHFERFLEGIPRDRTTIDLQQPIHKLFLDVASEFILGQSIDSQLPGDPNDSTGFLKAFDDGLGEIAKRATIGKLSPILFFFDNKYKTAYEKLHSYVDIHVQRALDATSPETLQKIDDEGKQTRYILLHEMAKQVRDPIELRFQILHVFIAARATSSILMANMIFNLARNPEIWTELRKQSLALGDQPLTFELLKSLTFFRYVIHETLRLTGPSGRTRRQAIRDTILPVGGGPDGEAPVFVEKGTMVALDLYSLHHDKEIWGEDVFEFNPHRWEGRKPMWEFIPFLGGPRMCPAQQQVLTQSVYFLVRLTREFVRIENRDEVLEYVETARGTVESRNGVKVAFFSS</sequence>
<dbReference type="GO" id="GO:0020037">
    <property type="term" value="F:heme binding"/>
    <property type="evidence" value="ECO:0007669"/>
    <property type="project" value="InterPro"/>
</dbReference>
<dbReference type="PANTHER" id="PTHR24287">
    <property type="entry name" value="P450, PUTATIVE (EUROFUNG)-RELATED"/>
    <property type="match status" value="1"/>
</dbReference>
<dbReference type="GO" id="GO:0005506">
    <property type="term" value="F:iron ion binding"/>
    <property type="evidence" value="ECO:0007669"/>
    <property type="project" value="InterPro"/>
</dbReference>
<dbReference type="InterPro" id="IPR002974">
    <property type="entry name" value="Cyt_P450_E_CYP52_ascomycetes"/>
</dbReference>
<dbReference type="PANTHER" id="PTHR24287:SF19">
    <property type="entry name" value="CYTOCHROME P450"/>
    <property type="match status" value="1"/>
</dbReference>
<organism evidence="9 10">
    <name type="scientific">Hyaloscypha variabilis (strain UAMH 11265 / GT02V1 / F)</name>
    <name type="common">Meliniomyces variabilis</name>
    <dbReference type="NCBI Taxonomy" id="1149755"/>
    <lineage>
        <taxon>Eukaryota</taxon>
        <taxon>Fungi</taxon>
        <taxon>Dikarya</taxon>
        <taxon>Ascomycota</taxon>
        <taxon>Pezizomycotina</taxon>
        <taxon>Leotiomycetes</taxon>
        <taxon>Helotiales</taxon>
        <taxon>Hyaloscyphaceae</taxon>
        <taxon>Hyaloscypha</taxon>
        <taxon>Hyaloscypha variabilis</taxon>
    </lineage>
</organism>
<reference evidence="9 10" key="1">
    <citation type="submission" date="2016-04" db="EMBL/GenBank/DDBJ databases">
        <title>A degradative enzymes factory behind the ericoid mycorrhizal symbiosis.</title>
        <authorList>
            <consortium name="DOE Joint Genome Institute"/>
            <person name="Martino E."/>
            <person name="Morin E."/>
            <person name="Grelet G."/>
            <person name="Kuo A."/>
            <person name="Kohler A."/>
            <person name="Daghino S."/>
            <person name="Barry K."/>
            <person name="Choi C."/>
            <person name="Cichocki N."/>
            <person name="Clum A."/>
            <person name="Copeland A."/>
            <person name="Hainaut M."/>
            <person name="Haridas S."/>
            <person name="Labutti K."/>
            <person name="Lindquist E."/>
            <person name="Lipzen A."/>
            <person name="Khouja H.-R."/>
            <person name="Murat C."/>
            <person name="Ohm R."/>
            <person name="Olson A."/>
            <person name="Spatafora J."/>
            <person name="Veneault-Fourrey C."/>
            <person name="Henrissat B."/>
            <person name="Grigoriev I."/>
            <person name="Martin F."/>
            <person name="Perotto S."/>
        </authorList>
    </citation>
    <scope>NUCLEOTIDE SEQUENCE [LARGE SCALE GENOMIC DNA]</scope>
    <source>
        <strain evidence="9 10">F</strain>
    </source>
</reference>
<dbReference type="InterPro" id="IPR001128">
    <property type="entry name" value="Cyt_P450"/>
</dbReference>
<dbReference type="AlphaFoldDB" id="A0A2J6RS32"/>
<evidence type="ECO:0000256" key="4">
    <source>
        <dbReference type="ARBA" id="ARBA00022723"/>
    </source>
</evidence>
<dbReference type="PRINTS" id="PR00464">
    <property type="entry name" value="EP450II"/>
</dbReference>
<evidence type="ECO:0000256" key="1">
    <source>
        <dbReference type="ARBA" id="ARBA00001971"/>
    </source>
</evidence>
<dbReference type="PRINTS" id="PR01239">
    <property type="entry name" value="EP450IICYP52"/>
</dbReference>
<evidence type="ECO:0000313" key="9">
    <source>
        <dbReference type="EMBL" id="PMD41332.1"/>
    </source>
</evidence>
<evidence type="ECO:0000313" key="10">
    <source>
        <dbReference type="Proteomes" id="UP000235786"/>
    </source>
</evidence>
<dbReference type="STRING" id="1149755.A0A2J6RS32"/>
<dbReference type="SUPFAM" id="SSF48264">
    <property type="entry name" value="Cytochrome P450"/>
    <property type="match status" value="1"/>
</dbReference>
<evidence type="ECO:0000256" key="6">
    <source>
        <dbReference type="ARBA" id="ARBA00023004"/>
    </source>
</evidence>
<keyword evidence="7" id="KW-0503">Monooxygenase</keyword>
<dbReference type="Gene3D" id="1.10.630.10">
    <property type="entry name" value="Cytochrome P450"/>
    <property type="match status" value="1"/>
</dbReference>
<proteinExistence type="inferred from homology"/>
<evidence type="ECO:0000256" key="5">
    <source>
        <dbReference type="ARBA" id="ARBA00023002"/>
    </source>
</evidence>
<evidence type="ECO:0000256" key="2">
    <source>
        <dbReference type="ARBA" id="ARBA00010617"/>
    </source>
</evidence>
<dbReference type="InterPro" id="IPR002402">
    <property type="entry name" value="Cyt_P450_E_grp-II"/>
</dbReference>
<comment type="cofactor">
    <cofactor evidence="1 8">
        <name>heme</name>
        <dbReference type="ChEBI" id="CHEBI:30413"/>
    </cofactor>
</comment>
<evidence type="ECO:0000256" key="8">
    <source>
        <dbReference type="PIRSR" id="PIRSR602402-1"/>
    </source>
</evidence>
<feature type="binding site" description="axial binding residue" evidence="8">
    <location>
        <position position="451"/>
    </location>
    <ligand>
        <name>heme</name>
        <dbReference type="ChEBI" id="CHEBI:30413"/>
    </ligand>
    <ligandPart>
        <name>Fe</name>
        <dbReference type="ChEBI" id="CHEBI:18248"/>
    </ligandPart>
</feature>
<dbReference type="EMBL" id="KZ613944">
    <property type="protein sequence ID" value="PMD41332.1"/>
    <property type="molecule type" value="Genomic_DNA"/>
</dbReference>
<evidence type="ECO:0000256" key="7">
    <source>
        <dbReference type="ARBA" id="ARBA00023033"/>
    </source>
</evidence>
<accession>A0A2J6RS32</accession>
<dbReference type="InterPro" id="IPR036396">
    <property type="entry name" value="Cyt_P450_sf"/>
</dbReference>
<dbReference type="OrthoDB" id="1470350at2759"/>
<dbReference type="GO" id="GO:0016712">
    <property type="term" value="F:oxidoreductase activity, acting on paired donors, with incorporation or reduction of molecular oxygen, reduced flavin or flavoprotein as one donor, and incorporation of one atom of oxygen"/>
    <property type="evidence" value="ECO:0007669"/>
    <property type="project" value="InterPro"/>
</dbReference>
<keyword evidence="4 8" id="KW-0479">Metal-binding</keyword>
<dbReference type="InterPro" id="IPR047146">
    <property type="entry name" value="Cyt_P450_E_CYP52_fungi"/>
</dbReference>
<dbReference type="Proteomes" id="UP000235786">
    <property type="component" value="Unassembled WGS sequence"/>
</dbReference>
<keyword evidence="5" id="KW-0560">Oxidoreductase</keyword>
<keyword evidence="3 8" id="KW-0349">Heme</keyword>
<dbReference type="CDD" id="cd11063">
    <property type="entry name" value="CYP52"/>
    <property type="match status" value="1"/>
</dbReference>